<keyword evidence="1" id="KW-1133">Transmembrane helix</keyword>
<evidence type="ECO:0000256" key="1">
    <source>
        <dbReference type="SAM" id="Phobius"/>
    </source>
</evidence>
<protein>
    <submittedName>
        <fullName evidence="2">Uncharacterized protein</fullName>
    </submittedName>
</protein>
<feature type="transmembrane region" description="Helical" evidence="1">
    <location>
        <begin position="304"/>
        <end position="322"/>
    </location>
</feature>
<keyword evidence="1" id="KW-0812">Transmembrane</keyword>
<organism evidence="2 3">
    <name type="scientific">Fulvivirga sedimenti</name>
    <dbReference type="NCBI Taxonomy" id="2879465"/>
    <lineage>
        <taxon>Bacteria</taxon>
        <taxon>Pseudomonadati</taxon>
        <taxon>Bacteroidota</taxon>
        <taxon>Cytophagia</taxon>
        <taxon>Cytophagales</taxon>
        <taxon>Fulvivirgaceae</taxon>
        <taxon>Fulvivirga</taxon>
    </lineage>
</organism>
<keyword evidence="1" id="KW-0472">Membrane</keyword>
<name>A0A9X1HTG6_9BACT</name>
<proteinExistence type="predicted"/>
<accession>A0A9X1HTG6</accession>
<dbReference type="EMBL" id="JAIXNE010000005">
    <property type="protein sequence ID" value="MCA6077968.1"/>
    <property type="molecule type" value="Genomic_DNA"/>
</dbReference>
<dbReference type="RefSeq" id="WP_225698830.1">
    <property type="nucleotide sequence ID" value="NZ_JAIXNE010000005.1"/>
</dbReference>
<feature type="transmembrane region" description="Helical" evidence="1">
    <location>
        <begin position="58"/>
        <end position="76"/>
    </location>
</feature>
<keyword evidence="3" id="KW-1185">Reference proteome</keyword>
<dbReference type="AlphaFoldDB" id="A0A9X1HTG6"/>
<feature type="transmembrane region" description="Helical" evidence="1">
    <location>
        <begin position="210"/>
        <end position="227"/>
    </location>
</feature>
<sequence length="396" mass="44648">MDTTVSYPISQPSDRTLGIPVFVFATVFASLSIVIGLIWDISWHISVGRDGLFSPPHLAMYLGAVISGVFSGYQVLKTTIAGTAAEKTQSVKFWKIFYGSLGAMFCIWGAIAMLTSAPFDDWWHNTYGLDVTILSPPHTVLLLGMVGIQFGAMVSVMAIQNRSTQLADEFSEKRNRILNVIYAMAGGFFLMMVCTILSEYQSRHDMHSATFYIVAGIFYPLLLSAFSRSSQSRWGATSAAAVYMLVQLLMNWILPLFPAEPKLGPILNPIDSFQSWDFPLLLIIPALALDYIQHKTLRNDWFRALIIGPAFILILLLVQWNMGDFLMTEYARNWVFGTETWYFGNSPDWEYRYAYAPWMVSTGWILVRGILIAIGIAVLTSRLGLYWGNWMKKVQR</sequence>
<evidence type="ECO:0000313" key="3">
    <source>
        <dbReference type="Proteomes" id="UP001139409"/>
    </source>
</evidence>
<evidence type="ECO:0000313" key="2">
    <source>
        <dbReference type="EMBL" id="MCA6077968.1"/>
    </source>
</evidence>
<dbReference type="Proteomes" id="UP001139409">
    <property type="component" value="Unassembled WGS sequence"/>
</dbReference>
<feature type="transmembrane region" description="Helical" evidence="1">
    <location>
        <begin position="273"/>
        <end position="292"/>
    </location>
</feature>
<comment type="caution">
    <text evidence="2">The sequence shown here is derived from an EMBL/GenBank/DDBJ whole genome shotgun (WGS) entry which is preliminary data.</text>
</comment>
<reference evidence="2" key="1">
    <citation type="submission" date="2021-09" db="EMBL/GenBank/DDBJ databases">
        <title>Fulvivirga sp. isolated from coastal sediment.</title>
        <authorList>
            <person name="Yu H."/>
        </authorList>
    </citation>
    <scope>NUCLEOTIDE SEQUENCE</scope>
    <source>
        <strain evidence="2">1062</strain>
    </source>
</reference>
<feature type="transmembrane region" description="Helical" evidence="1">
    <location>
        <begin position="139"/>
        <end position="159"/>
    </location>
</feature>
<feature type="transmembrane region" description="Helical" evidence="1">
    <location>
        <begin position="96"/>
        <end position="119"/>
    </location>
</feature>
<feature type="transmembrane region" description="Helical" evidence="1">
    <location>
        <begin position="365"/>
        <end position="387"/>
    </location>
</feature>
<gene>
    <name evidence="2" type="ORF">LDX50_24040</name>
</gene>
<feature type="transmembrane region" description="Helical" evidence="1">
    <location>
        <begin position="234"/>
        <end position="253"/>
    </location>
</feature>
<feature type="transmembrane region" description="Helical" evidence="1">
    <location>
        <begin position="180"/>
        <end position="198"/>
    </location>
</feature>
<feature type="transmembrane region" description="Helical" evidence="1">
    <location>
        <begin position="17"/>
        <end position="38"/>
    </location>
</feature>